<dbReference type="EC" id="1.1.1.281" evidence="4"/>
<evidence type="ECO:0000313" key="5">
    <source>
        <dbReference type="Proteomes" id="UP000203589"/>
    </source>
</evidence>
<dbReference type="Gene3D" id="3.40.50.720">
    <property type="entry name" value="NAD(P)-binding Rossmann-like Domain"/>
    <property type="match status" value="1"/>
</dbReference>
<comment type="similarity">
    <text evidence="2">Belongs to the NAD(P)-dependent epimerase/dehydratase family.</text>
</comment>
<dbReference type="KEGG" id="aht:ANTHELSMS3_04973"/>
<dbReference type="InterPro" id="IPR001509">
    <property type="entry name" value="Epimerase_deHydtase"/>
</dbReference>
<dbReference type="OrthoDB" id="367683at2"/>
<keyword evidence="4" id="KW-0560">Oxidoreductase</keyword>
<dbReference type="GO" id="GO:0033705">
    <property type="term" value="F:GDP-4-dehydro-6-deoxy-D-mannose reductase activity"/>
    <property type="evidence" value="ECO:0007669"/>
    <property type="project" value="UniProtKB-EC"/>
</dbReference>
<dbReference type="AlphaFoldDB" id="A0A222EBJ7"/>
<dbReference type="SUPFAM" id="SSF51735">
    <property type="entry name" value="NAD(P)-binding Rossmann-fold domains"/>
    <property type="match status" value="1"/>
</dbReference>
<geneLocation type="plasmid" evidence="5">
    <name>psms3-1</name>
</geneLocation>
<keyword evidence="4" id="KW-0614">Plasmid</keyword>
<protein>
    <submittedName>
        <fullName evidence="4">GDP-6-deoxy-D-mannose reductase</fullName>
        <ecNumber evidence="4">1.1.1.281</ecNumber>
    </submittedName>
</protein>
<evidence type="ECO:0000313" key="4">
    <source>
        <dbReference type="EMBL" id="ASP23361.1"/>
    </source>
</evidence>
<organism evidence="4 5">
    <name type="scientific">Antarctobacter heliothermus</name>
    <dbReference type="NCBI Taxonomy" id="74033"/>
    <lineage>
        <taxon>Bacteria</taxon>
        <taxon>Pseudomonadati</taxon>
        <taxon>Pseudomonadota</taxon>
        <taxon>Alphaproteobacteria</taxon>
        <taxon>Rhodobacterales</taxon>
        <taxon>Roseobacteraceae</taxon>
        <taxon>Antarctobacter</taxon>
    </lineage>
</organism>
<gene>
    <name evidence="4" type="primary">rmd</name>
    <name evidence="4" type="ORF">ANTHELSMS3_04973</name>
</gene>
<dbReference type="RefSeq" id="WP_094037459.1">
    <property type="nucleotide sequence ID" value="NZ_CP022541.1"/>
</dbReference>
<name>A0A222EBJ7_9RHOB</name>
<evidence type="ECO:0000256" key="1">
    <source>
        <dbReference type="ARBA" id="ARBA00005125"/>
    </source>
</evidence>
<reference evidence="4 5" key="1">
    <citation type="submission" date="2017-07" db="EMBL/GenBank/DDBJ databases">
        <title>Genome Sequence of Antarctobacter heliothermus Strain SMS3 Isolated from a culture of the Diatom Skeletonema marinoi.</title>
        <authorList>
            <person name="Topel M."/>
            <person name="Pinder M.I.M."/>
            <person name="Johansson O.N."/>
            <person name="Kourtchenko O."/>
            <person name="Godhe A."/>
            <person name="Clarke A.K."/>
        </authorList>
    </citation>
    <scope>NUCLEOTIDE SEQUENCE [LARGE SCALE GENOMIC DNA]</scope>
    <source>
        <strain evidence="4 5">SMS3</strain>
        <plasmid evidence="5">Plasmid psms3-1</plasmid>
    </source>
</reference>
<dbReference type="PANTHER" id="PTHR43000">
    <property type="entry name" value="DTDP-D-GLUCOSE 4,6-DEHYDRATASE-RELATED"/>
    <property type="match status" value="1"/>
</dbReference>
<dbReference type="Proteomes" id="UP000203589">
    <property type="component" value="Plasmid pSMS3-1"/>
</dbReference>
<dbReference type="Pfam" id="PF01370">
    <property type="entry name" value="Epimerase"/>
    <property type="match status" value="1"/>
</dbReference>
<keyword evidence="5" id="KW-1185">Reference proteome</keyword>
<sequence>MARIFITGGGGFVGAAIAERLARRGDEVAAFDIVESPRLKELRAELPNLAFYPGELTEWSQLAEAMKDFDADAVIHCAAVVGVLNGASSRLWTMRVNVEGSLNVLSAMRLCDVKRMINLSSEEVYGAFTGDTIDETHGCFPVKTYGISKFATEQLARDFAEENEMEVIHIRTCWVYGPGLPRPRIPKTFIDAAVDGRSLHLDGGAAYRVDQVYIDDLTEGLVAALDHRTHKHDVYHITTGQAPSLGQMVDWIREIVPGADISISSGPYQVGPGVVAVRKGALDCSRARDAFGYQPKFTLRDGLEACVAARRRMQQDV</sequence>
<accession>A0A222EBJ7</accession>
<evidence type="ECO:0000259" key="3">
    <source>
        <dbReference type="Pfam" id="PF01370"/>
    </source>
</evidence>
<evidence type="ECO:0000256" key="2">
    <source>
        <dbReference type="ARBA" id="ARBA00007637"/>
    </source>
</evidence>
<feature type="domain" description="NAD-dependent epimerase/dehydratase" evidence="3">
    <location>
        <begin position="4"/>
        <end position="235"/>
    </location>
</feature>
<comment type="pathway">
    <text evidence="1">Bacterial outer membrane biogenesis; LPS O-antigen biosynthesis.</text>
</comment>
<dbReference type="InterPro" id="IPR036291">
    <property type="entry name" value="NAD(P)-bd_dom_sf"/>
</dbReference>
<proteinExistence type="inferred from homology"/>
<dbReference type="EMBL" id="CP022541">
    <property type="protein sequence ID" value="ASP23361.1"/>
    <property type="molecule type" value="Genomic_DNA"/>
</dbReference>